<dbReference type="Pfam" id="PF00196">
    <property type="entry name" value="GerE"/>
    <property type="match status" value="1"/>
</dbReference>
<protein>
    <submittedName>
        <fullName evidence="6">Response regulator transcription factor</fullName>
    </submittedName>
</protein>
<dbReference type="SMART" id="SM00421">
    <property type="entry name" value="HTH_LUXR"/>
    <property type="match status" value="1"/>
</dbReference>
<dbReference type="RefSeq" id="WP_345533976.1">
    <property type="nucleotide sequence ID" value="NZ_BAABLD010000015.1"/>
</dbReference>
<dbReference type="InterPro" id="IPR036388">
    <property type="entry name" value="WH-like_DNA-bd_sf"/>
</dbReference>
<keyword evidence="7" id="KW-1185">Reference proteome</keyword>
<dbReference type="PRINTS" id="PR00038">
    <property type="entry name" value="HTHLUXR"/>
</dbReference>
<evidence type="ECO:0000256" key="1">
    <source>
        <dbReference type="ARBA" id="ARBA00022553"/>
    </source>
</evidence>
<evidence type="ECO:0000313" key="7">
    <source>
        <dbReference type="Proteomes" id="UP001500547"/>
    </source>
</evidence>
<dbReference type="Pfam" id="PF00072">
    <property type="entry name" value="Response_reg"/>
    <property type="match status" value="1"/>
</dbReference>
<dbReference type="PROSITE" id="PS50043">
    <property type="entry name" value="HTH_LUXR_2"/>
    <property type="match status" value="1"/>
</dbReference>
<dbReference type="PANTHER" id="PTHR45566:SF1">
    <property type="entry name" value="HTH-TYPE TRANSCRIPTIONAL REGULATOR YHJB-RELATED"/>
    <property type="match status" value="1"/>
</dbReference>
<accession>A0ABP9QYJ2</accession>
<evidence type="ECO:0000259" key="4">
    <source>
        <dbReference type="PROSITE" id="PS50043"/>
    </source>
</evidence>
<evidence type="ECO:0000313" key="6">
    <source>
        <dbReference type="EMBL" id="GAA5169332.1"/>
    </source>
</evidence>
<dbReference type="InterPro" id="IPR011006">
    <property type="entry name" value="CheY-like_superfamily"/>
</dbReference>
<proteinExistence type="predicted"/>
<dbReference type="InterPro" id="IPR058245">
    <property type="entry name" value="NreC/VraR/RcsB-like_REC"/>
</dbReference>
<dbReference type="InterPro" id="IPR000792">
    <property type="entry name" value="Tscrpt_reg_LuxR_C"/>
</dbReference>
<keyword evidence="1 3" id="KW-0597">Phosphoprotein</keyword>
<dbReference type="Proteomes" id="UP001500547">
    <property type="component" value="Unassembled WGS sequence"/>
</dbReference>
<evidence type="ECO:0000256" key="3">
    <source>
        <dbReference type="PROSITE-ProRule" id="PRU00169"/>
    </source>
</evidence>
<dbReference type="InterPro" id="IPR016032">
    <property type="entry name" value="Sig_transdc_resp-reg_C-effctor"/>
</dbReference>
<dbReference type="PROSITE" id="PS50110">
    <property type="entry name" value="RESPONSE_REGULATORY"/>
    <property type="match status" value="1"/>
</dbReference>
<dbReference type="CDD" id="cd17535">
    <property type="entry name" value="REC_NarL-like"/>
    <property type="match status" value="1"/>
</dbReference>
<feature type="domain" description="HTH luxR-type" evidence="4">
    <location>
        <begin position="156"/>
        <end position="221"/>
    </location>
</feature>
<gene>
    <name evidence="6" type="ORF">GCM10025770_30630</name>
</gene>
<comment type="caution">
    <text evidence="6">The sequence shown here is derived from an EMBL/GenBank/DDBJ whole genome shotgun (WGS) entry which is preliminary data.</text>
</comment>
<feature type="domain" description="Response regulatory" evidence="5">
    <location>
        <begin position="14"/>
        <end position="131"/>
    </location>
</feature>
<keyword evidence="2" id="KW-0238">DNA-binding</keyword>
<dbReference type="SUPFAM" id="SSF46894">
    <property type="entry name" value="C-terminal effector domain of the bipartite response regulators"/>
    <property type="match status" value="1"/>
</dbReference>
<dbReference type="SUPFAM" id="SSF52172">
    <property type="entry name" value="CheY-like"/>
    <property type="match status" value="1"/>
</dbReference>
<dbReference type="EMBL" id="BAABLD010000015">
    <property type="protein sequence ID" value="GAA5169332.1"/>
    <property type="molecule type" value="Genomic_DNA"/>
</dbReference>
<dbReference type="InterPro" id="IPR051015">
    <property type="entry name" value="EvgA-like"/>
</dbReference>
<evidence type="ECO:0000256" key="2">
    <source>
        <dbReference type="ARBA" id="ARBA00023125"/>
    </source>
</evidence>
<evidence type="ECO:0000259" key="5">
    <source>
        <dbReference type="PROSITE" id="PS50110"/>
    </source>
</evidence>
<dbReference type="PANTHER" id="PTHR45566">
    <property type="entry name" value="HTH-TYPE TRANSCRIPTIONAL REGULATOR YHJB-RELATED"/>
    <property type="match status" value="1"/>
</dbReference>
<dbReference type="InterPro" id="IPR001789">
    <property type="entry name" value="Sig_transdc_resp-reg_receiver"/>
</dbReference>
<sequence length="224" mass="24008">MKFSPDNALMSECRILVIEDHALVREAMVLALERLGLSCVFAQASCGQEALGIIEARQDFDLVLVDLMLPDMSGFSLLSVLAHRFPSIPVVVVSALADEASVKRALKAGASGFLSKSLSTEQLVDAVRKVLDGGVVTPESSELTSSRPPRKRSVDSISEQFGLTAAQTRVMELMVEGRTNREIADLLGLAEGTVKVHCSAILRALDVSNRAQALVVLARHGLRG</sequence>
<dbReference type="SMART" id="SM00448">
    <property type="entry name" value="REC"/>
    <property type="match status" value="1"/>
</dbReference>
<dbReference type="CDD" id="cd06170">
    <property type="entry name" value="LuxR_C_like"/>
    <property type="match status" value="1"/>
</dbReference>
<dbReference type="Gene3D" id="3.40.50.2300">
    <property type="match status" value="1"/>
</dbReference>
<organism evidence="6 7">
    <name type="scientific">Viridibacterium curvum</name>
    <dbReference type="NCBI Taxonomy" id="1101404"/>
    <lineage>
        <taxon>Bacteria</taxon>
        <taxon>Pseudomonadati</taxon>
        <taxon>Pseudomonadota</taxon>
        <taxon>Betaproteobacteria</taxon>
        <taxon>Rhodocyclales</taxon>
        <taxon>Rhodocyclaceae</taxon>
        <taxon>Viridibacterium</taxon>
    </lineage>
</organism>
<feature type="modified residue" description="4-aspartylphosphate" evidence="3">
    <location>
        <position position="66"/>
    </location>
</feature>
<dbReference type="Gene3D" id="1.10.10.10">
    <property type="entry name" value="Winged helix-like DNA-binding domain superfamily/Winged helix DNA-binding domain"/>
    <property type="match status" value="1"/>
</dbReference>
<reference evidence="7" key="1">
    <citation type="journal article" date="2019" name="Int. J. Syst. Evol. Microbiol.">
        <title>The Global Catalogue of Microorganisms (GCM) 10K type strain sequencing project: providing services to taxonomists for standard genome sequencing and annotation.</title>
        <authorList>
            <consortium name="The Broad Institute Genomics Platform"/>
            <consortium name="The Broad Institute Genome Sequencing Center for Infectious Disease"/>
            <person name="Wu L."/>
            <person name="Ma J."/>
        </authorList>
    </citation>
    <scope>NUCLEOTIDE SEQUENCE [LARGE SCALE GENOMIC DNA]</scope>
    <source>
        <strain evidence="7">JCM 18715</strain>
    </source>
</reference>
<name>A0ABP9QYJ2_9RHOO</name>